<dbReference type="PATRIC" id="fig|157838.3.peg.1633"/>
<comment type="caution">
    <text evidence="2">The sequence shown here is derived from an EMBL/GenBank/DDBJ whole genome shotgun (WGS) entry which is preliminary data.</text>
</comment>
<gene>
    <name evidence="2" type="ORF">AN964_07425</name>
</gene>
<keyword evidence="1" id="KW-0812">Transmembrane</keyword>
<accession>A0A0Q3WWT7</accession>
<feature type="transmembrane region" description="Helical" evidence="1">
    <location>
        <begin position="12"/>
        <end position="30"/>
    </location>
</feature>
<name>A0A0Q3WWT7_9BACI</name>
<evidence type="ECO:0000313" key="3">
    <source>
        <dbReference type="Proteomes" id="UP000051888"/>
    </source>
</evidence>
<evidence type="ECO:0000256" key="1">
    <source>
        <dbReference type="SAM" id="Phobius"/>
    </source>
</evidence>
<dbReference type="EMBL" id="LJJC01000004">
    <property type="protein sequence ID" value="KQL53338.1"/>
    <property type="molecule type" value="Genomic_DNA"/>
</dbReference>
<dbReference type="Proteomes" id="UP000051888">
    <property type="component" value="Unassembled WGS sequence"/>
</dbReference>
<evidence type="ECO:0000313" key="2">
    <source>
        <dbReference type="EMBL" id="KQL53338.1"/>
    </source>
</evidence>
<protein>
    <submittedName>
        <fullName evidence="2">Uncharacterized protein</fullName>
    </submittedName>
</protein>
<proteinExistence type="predicted"/>
<sequence length="63" mass="7461">MIYMTLLGLFPFLLYSLIPLVIIIILLIWVHEIKINSGRQVEQNEQIIRLLHDINHNSKNPHM</sequence>
<keyword evidence="1" id="KW-0472">Membrane</keyword>
<dbReference type="AlphaFoldDB" id="A0A0Q3WWT7"/>
<keyword evidence="3" id="KW-1185">Reference proteome</keyword>
<organism evidence="2 3">
    <name type="scientific">Heyndrickxia shackletonii</name>
    <dbReference type="NCBI Taxonomy" id="157838"/>
    <lineage>
        <taxon>Bacteria</taxon>
        <taxon>Bacillati</taxon>
        <taxon>Bacillota</taxon>
        <taxon>Bacilli</taxon>
        <taxon>Bacillales</taxon>
        <taxon>Bacillaceae</taxon>
        <taxon>Heyndrickxia</taxon>
    </lineage>
</organism>
<keyword evidence="1" id="KW-1133">Transmembrane helix</keyword>
<reference evidence="2 3" key="1">
    <citation type="submission" date="2015-09" db="EMBL/GenBank/DDBJ databases">
        <title>Genome sequencing project for genomic taxonomy and phylogenomics of Bacillus-like bacteria.</title>
        <authorList>
            <person name="Liu B."/>
            <person name="Wang J."/>
            <person name="Zhu Y."/>
            <person name="Liu G."/>
            <person name="Chen Q."/>
            <person name="Chen Z."/>
            <person name="Lan J."/>
            <person name="Che J."/>
            <person name="Ge C."/>
            <person name="Shi H."/>
            <person name="Pan Z."/>
            <person name="Liu X."/>
        </authorList>
    </citation>
    <scope>NUCLEOTIDE SEQUENCE [LARGE SCALE GENOMIC DNA]</scope>
    <source>
        <strain evidence="2 3">LMG 18435</strain>
    </source>
</reference>